<reference evidence="2" key="2">
    <citation type="submission" date="2025-09" db="UniProtKB">
        <authorList>
            <consortium name="Ensembl"/>
        </authorList>
    </citation>
    <scope>IDENTIFICATION</scope>
</reference>
<dbReference type="PANTHER" id="PTHR36130:SF1">
    <property type="entry name" value="RIKEN CDNA 4933430I17 GENE"/>
    <property type="match status" value="1"/>
</dbReference>
<feature type="compositionally biased region" description="Basic residues" evidence="1">
    <location>
        <begin position="277"/>
        <end position="287"/>
    </location>
</feature>
<feature type="compositionally biased region" description="Basic and acidic residues" evidence="1">
    <location>
        <begin position="288"/>
        <end position="297"/>
    </location>
</feature>
<accession>A0A8D2DKI5</accession>
<name>A0A8D2DKI5_SCIVU</name>
<dbReference type="GeneTree" id="ENSGT00390000013600"/>
<dbReference type="Ensembl" id="ENSSVLT00005029376.1">
    <property type="protein sequence ID" value="ENSSVLP00005026420.1"/>
    <property type="gene ID" value="ENSSVLG00005020838.1"/>
</dbReference>
<evidence type="ECO:0000256" key="1">
    <source>
        <dbReference type="SAM" id="MobiDB-lite"/>
    </source>
</evidence>
<sequence length="434" mass="48908">MDWPDESQWDETTCNMAVCQHPQCWAALRRIERGHPRILASPCKTLNIEEKPPVVTIVNISDSCFPAKRLVHQQLSEFTFTKAHSLLSQGSKVDARFQGRPQKCLPDRSPINSAKRSSKLPVLNLNKTKLPCPEDVRNMVVIWIPEPEKKESQYEKKKRKKLAVENKSPLDHSERQHTGVQSRSPDMIVPPSSPEHCFKPFTTGWTQVAMLPQDLLRDLLPDGGKNMLSQEMKIQLAMMKKNLPLEKNRPDSALSSKMFLTIHRLTLQQREGYRKQQQQKKKGKKPTKKQDTEKKPTGDSGSQTTLHKRSISINLNLLHGHRTWLGQKSDMKQQHMEVKGTTLKKDSIRRKMDDLKNYLNFLTSMGSPEIAEAGATDKDVSAPGEAVLEAPAASGGNLSGHMTGVSLDPEPKLLGILQSTDDEDEKKQPSGAEW</sequence>
<gene>
    <name evidence="2" type="primary">C9orf43</name>
</gene>
<evidence type="ECO:0000313" key="2">
    <source>
        <dbReference type="Ensembl" id="ENSSVLP00005026420.1"/>
    </source>
</evidence>
<organism evidence="2 3">
    <name type="scientific">Sciurus vulgaris</name>
    <name type="common">Eurasian red squirrel</name>
    <dbReference type="NCBI Taxonomy" id="55149"/>
    <lineage>
        <taxon>Eukaryota</taxon>
        <taxon>Metazoa</taxon>
        <taxon>Chordata</taxon>
        <taxon>Craniata</taxon>
        <taxon>Vertebrata</taxon>
        <taxon>Euteleostomi</taxon>
        <taxon>Mammalia</taxon>
        <taxon>Eutheria</taxon>
        <taxon>Euarchontoglires</taxon>
        <taxon>Glires</taxon>
        <taxon>Rodentia</taxon>
        <taxon>Sciuromorpha</taxon>
        <taxon>Sciuridae</taxon>
        <taxon>Sciurinae</taxon>
        <taxon>Sciurini</taxon>
        <taxon>Sciurus</taxon>
    </lineage>
</organism>
<dbReference type="PANTHER" id="PTHR36130">
    <property type="entry name" value="RIKEN CDNA 4933430I17 GENE"/>
    <property type="match status" value="1"/>
</dbReference>
<dbReference type="InterPro" id="IPR029134">
    <property type="entry name" value="DUF4647"/>
</dbReference>
<proteinExistence type="predicted"/>
<evidence type="ECO:0000313" key="3">
    <source>
        <dbReference type="Proteomes" id="UP000694564"/>
    </source>
</evidence>
<feature type="compositionally biased region" description="Polar residues" evidence="1">
    <location>
        <begin position="299"/>
        <end position="308"/>
    </location>
</feature>
<feature type="region of interest" description="Disordered" evidence="1">
    <location>
        <begin position="152"/>
        <end position="187"/>
    </location>
</feature>
<dbReference type="Proteomes" id="UP000694564">
    <property type="component" value="Chromosome 15"/>
</dbReference>
<dbReference type="Pfam" id="PF15504">
    <property type="entry name" value="DUF4647"/>
    <property type="match status" value="1"/>
</dbReference>
<feature type="region of interest" description="Disordered" evidence="1">
    <location>
        <begin position="391"/>
        <end position="434"/>
    </location>
</feature>
<keyword evidence="3" id="KW-1185">Reference proteome</keyword>
<protein>
    <submittedName>
        <fullName evidence="2">Chromosome 9 open reading frame 43</fullName>
    </submittedName>
</protein>
<feature type="compositionally biased region" description="Basic and acidic residues" evidence="1">
    <location>
        <begin position="162"/>
        <end position="177"/>
    </location>
</feature>
<dbReference type="AlphaFoldDB" id="A0A8D2DKI5"/>
<reference evidence="2" key="1">
    <citation type="submission" date="2025-08" db="UniProtKB">
        <authorList>
            <consortium name="Ensembl"/>
        </authorList>
    </citation>
    <scope>IDENTIFICATION</scope>
</reference>
<feature type="region of interest" description="Disordered" evidence="1">
    <location>
        <begin position="267"/>
        <end position="308"/>
    </location>
</feature>